<dbReference type="EC" id="3.4.19.1" evidence="5"/>
<dbReference type="PANTHER" id="PTHR42776:SF4">
    <property type="entry name" value="ACYLAMINO-ACID-RELEASING ENZYME"/>
    <property type="match status" value="1"/>
</dbReference>
<dbReference type="OrthoDB" id="43744at2759"/>
<evidence type="ECO:0000313" key="13">
    <source>
        <dbReference type="Proteomes" id="UP000613580"/>
    </source>
</evidence>
<dbReference type="GO" id="GO:0004252">
    <property type="term" value="F:serine-type endopeptidase activity"/>
    <property type="evidence" value="ECO:0007669"/>
    <property type="project" value="TreeGrafter"/>
</dbReference>
<sequence>MYDVLSQLPVPKSGQFVSADTVAVLSTVRDNAKKAKRTILSSISANGSSECANEVDSDVVASIYAPKESICYPRRAVLRGNKTSKERRLEIWVGSTLEVAKDLTEIHGSIYTDDFLSGFVFSPSSYAFMYVAEAKEAESPAKYRFTPTLGETFEGKKRPTIFLFRWDPLEVDVPSTLVPITPSLPNNHTVLFGQPVFSPTSNAIYATGYEYAADGRLLGLVWCYNRPSGIWRISIPEADGDAATSCTKLTPADHSCRSTRVYHNPTPRQSTLVWLSHASGGPHSGTFSLQAADLNPEEDNESPTRTLVDTVWEPRTSDGFPGLYPESGNLPASAFLVLDDKPHLVLASAWGARTTILLVSLVDGQTTQLTPVEGSTLFSWSFLATDGYNRLLCSRSAPNVPREVVLGEVDATGSFVWKVLSTPYLAPAVKTALVQLTTSIIGIPERGKTETIVLRLSDSTTVNPCMQFIHGGPHSYATTAFSPELAAYALWGYTISSPNYNGSIGYGETSVRSLLGKCGTLDVEDCMATAQHIVKLGISSKGSGKQFVVGGSHGGFLAAHLVGQYPDFFTAAAMRNPVISANPAASDIPDWYFNEWAIEYPMFSSPLGFPATNNNTAQRTTTQAPPRRTPEESLRLFKTAPMAYVDAVKAHVLLHIGASDLRVTPTHGIDYYHALKGLGRTREGQQDVDMMVFADEGHPLDGVETSKVVWESTVHWFDKYRS</sequence>
<dbReference type="EMBL" id="JACAZE010000002">
    <property type="protein sequence ID" value="KAF7321158.1"/>
    <property type="molecule type" value="Genomic_DNA"/>
</dbReference>
<feature type="region of interest" description="Disordered" evidence="9">
    <location>
        <begin position="611"/>
        <end position="630"/>
    </location>
</feature>
<dbReference type="Proteomes" id="UP000613580">
    <property type="component" value="Unassembled WGS sequence"/>
</dbReference>
<dbReference type="AlphaFoldDB" id="A0A8H6TNR1"/>
<evidence type="ECO:0000256" key="9">
    <source>
        <dbReference type="SAM" id="MobiDB-lite"/>
    </source>
</evidence>
<evidence type="ECO:0000256" key="7">
    <source>
        <dbReference type="ARBA" id="ARBA00022801"/>
    </source>
</evidence>
<evidence type="ECO:0000256" key="8">
    <source>
        <dbReference type="ARBA" id="ARBA00032829"/>
    </source>
</evidence>
<feature type="domain" description="Acylamino-acid-releasing enzyme N-terminal" evidence="11">
    <location>
        <begin position="149"/>
        <end position="410"/>
    </location>
</feature>
<comment type="catalytic activity">
    <reaction evidence="1">
        <text>Cleavage of an N-acetyl or N-formyl amino acid from the N-terminus of a polypeptide.</text>
        <dbReference type="EC" id="3.4.19.1"/>
    </reaction>
</comment>
<dbReference type="Gene3D" id="3.40.50.1820">
    <property type="entry name" value="alpha/beta hydrolase"/>
    <property type="match status" value="1"/>
</dbReference>
<evidence type="ECO:0000313" key="12">
    <source>
        <dbReference type="EMBL" id="KAF7321158.1"/>
    </source>
</evidence>
<keyword evidence="6" id="KW-0963">Cytoplasm</keyword>
<comment type="similarity">
    <text evidence="3">Belongs to the peptidase S9C family.</text>
</comment>
<feature type="compositionally biased region" description="Low complexity" evidence="9">
    <location>
        <begin position="611"/>
        <end position="626"/>
    </location>
</feature>
<organism evidence="12 13">
    <name type="scientific">Mycena chlorophos</name>
    <name type="common">Agaric fungus</name>
    <name type="synonym">Agaricus chlorophos</name>
    <dbReference type="NCBI Taxonomy" id="658473"/>
    <lineage>
        <taxon>Eukaryota</taxon>
        <taxon>Fungi</taxon>
        <taxon>Dikarya</taxon>
        <taxon>Basidiomycota</taxon>
        <taxon>Agaricomycotina</taxon>
        <taxon>Agaricomycetes</taxon>
        <taxon>Agaricomycetidae</taxon>
        <taxon>Agaricales</taxon>
        <taxon>Marasmiineae</taxon>
        <taxon>Mycenaceae</taxon>
        <taxon>Mycena</taxon>
    </lineage>
</organism>
<dbReference type="SUPFAM" id="SSF53474">
    <property type="entry name" value="alpha/beta-Hydrolases"/>
    <property type="match status" value="1"/>
</dbReference>
<comment type="subcellular location">
    <subcellularLocation>
        <location evidence="2">Cytoplasm</location>
    </subcellularLocation>
</comment>
<evidence type="ECO:0000256" key="5">
    <source>
        <dbReference type="ARBA" id="ARBA00012917"/>
    </source>
</evidence>
<dbReference type="GO" id="GO:0005737">
    <property type="term" value="C:cytoplasm"/>
    <property type="evidence" value="ECO:0007669"/>
    <property type="project" value="UniProtKB-SubCell"/>
</dbReference>
<dbReference type="SUPFAM" id="SSF82171">
    <property type="entry name" value="DPP6 N-terminal domain-like"/>
    <property type="match status" value="1"/>
</dbReference>
<dbReference type="Pfam" id="PF00326">
    <property type="entry name" value="Peptidase_S9"/>
    <property type="match status" value="1"/>
</dbReference>
<comment type="caution">
    <text evidence="12">The sequence shown here is derived from an EMBL/GenBank/DDBJ whole genome shotgun (WGS) entry which is preliminary data.</text>
</comment>
<keyword evidence="7" id="KW-0378">Hydrolase</keyword>
<keyword evidence="13" id="KW-1185">Reference proteome</keyword>
<evidence type="ECO:0000259" key="11">
    <source>
        <dbReference type="Pfam" id="PF19283"/>
    </source>
</evidence>
<evidence type="ECO:0000256" key="4">
    <source>
        <dbReference type="ARBA" id="ARBA00011881"/>
    </source>
</evidence>
<dbReference type="InterPro" id="IPR045550">
    <property type="entry name" value="AARE_N"/>
</dbReference>
<dbReference type="GO" id="GO:0008242">
    <property type="term" value="F:omega peptidase activity"/>
    <property type="evidence" value="ECO:0007669"/>
    <property type="project" value="UniProtKB-EC"/>
</dbReference>
<gene>
    <name evidence="12" type="ORF">HMN09_00204000</name>
</gene>
<dbReference type="PANTHER" id="PTHR42776">
    <property type="entry name" value="SERINE PEPTIDASE S9 FAMILY MEMBER"/>
    <property type="match status" value="1"/>
</dbReference>
<dbReference type="GO" id="GO:0006508">
    <property type="term" value="P:proteolysis"/>
    <property type="evidence" value="ECO:0007669"/>
    <property type="project" value="InterPro"/>
</dbReference>
<dbReference type="InterPro" id="IPR029058">
    <property type="entry name" value="AB_hydrolase_fold"/>
</dbReference>
<protein>
    <recommendedName>
        <fullName evidence="5">acylaminoacyl-peptidase</fullName>
        <ecNumber evidence="5">3.4.19.1</ecNumber>
    </recommendedName>
    <alternativeName>
        <fullName evidence="8">Dipeptidyl-peptidase V</fullName>
    </alternativeName>
</protein>
<evidence type="ECO:0000259" key="10">
    <source>
        <dbReference type="Pfam" id="PF00326"/>
    </source>
</evidence>
<name>A0A8H6TNR1_MYCCL</name>
<dbReference type="Pfam" id="PF19283">
    <property type="entry name" value="APEH_N"/>
    <property type="match status" value="1"/>
</dbReference>
<feature type="domain" description="Peptidase S9 prolyl oligopeptidase catalytic" evidence="10">
    <location>
        <begin position="481"/>
        <end position="720"/>
    </location>
</feature>
<dbReference type="InterPro" id="IPR001375">
    <property type="entry name" value="Peptidase_S9_cat"/>
</dbReference>
<evidence type="ECO:0000256" key="3">
    <source>
        <dbReference type="ARBA" id="ARBA00010040"/>
    </source>
</evidence>
<evidence type="ECO:0000256" key="2">
    <source>
        <dbReference type="ARBA" id="ARBA00004496"/>
    </source>
</evidence>
<accession>A0A8H6TNR1</accession>
<proteinExistence type="inferred from homology"/>
<reference evidence="12" key="1">
    <citation type="submission" date="2020-05" db="EMBL/GenBank/DDBJ databases">
        <title>Mycena genomes resolve the evolution of fungal bioluminescence.</title>
        <authorList>
            <person name="Tsai I.J."/>
        </authorList>
    </citation>
    <scope>NUCLEOTIDE SEQUENCE</scope>
    <source>
        <strain evidence="12">110903Hualien_Pintung</strain>
    </source>
</reference>
<evidence type="ECO:0000256" key="1">
    <source>
        <dbReference type="ARBA" id="ARBA00000721"/>
    </source>
</evidence>
<evidence type="ECO:0000256" key="6">
    <source>
        <dbReference type="ARBA" id="ARBA00022490"/>
    </source>
</evidence>
<comment type="subunit">
    <text evidence="4">Homotetramer.</text>
</comment>